<name>A0A0W1AUN5_9BACL</name>
<reference evidence="1 2" key="1">
    <citation type="journal article" date="2015" name="Int. Biodeterior. Biodegradation">
        <title>Physiological and genetic screening methods for the isolation of methyl tert-butyl ether-degrading bacteria for bioremediation purposes.</title>
        <authorList>
            <person name="Guisado I.M."/>
            <person name="Purswani J."/>
            <person name="Gonzalez Lopez J."/>
            <person name="Pozo C."/>
        </authorList>
    </citation>
    <scope>NUCLEOTIDE SEQUENCE [LARGE SCALE GENOMIC DNA]</scope>
    <source>
        <strain evidence="1 2">SH7</strain>
    </source>
</reference>
<sequence length="110" mass="12512">MFVTYCKQNDKIGRVDMIYSNPDDFDLSGTDGFDVDEIPEANTVPGTYSVLMVKLPSNELYYDYIAIQTSNSLEQLINENTLLKSQVKAHSERSDFIEDVISELATQLYK</sequence>
<dbReference type="RefSeq" id="WP_060625181.1">
    <property type="nucleotide sequence ID" value="NZ_LCZJ02000031.1"/>
</dbReference>
<evidence type="ECO:0000313" key="1">
    <source>
        <dbReference type="EMBL" id="KTD85032.1"/>
    </source>
</evidence>
<accession>A0A0W1AUN5</accession>
<proteinExistence type="predicted"/>
<keyword evidence="2" id="KW-1185">Reference proteome</keyword>
<protein>
    <submittedName>
        <fullName evidence="1">Uncharacterized protein</fullName>
    </submittedName>
</protein>
<dbReference type="OrthoDB" id="2665630at2"/>
<gene>
    <name evidence="1" type="ORF">UQ64_22580</name>
</gene>
<dbReference type="Proteomes" id="UP000054709">
    <property type="component" value="Unassembled WGS sequence"/>
</dbReference>
<dbReference type="AlphaFoldDB" id="A0A0W1AUN5"/>
<dbReference type="EMBL" id="LCZJ02000031">
    <property type="protein sequence ID" value="KTD85032.1"/>
    <property type="molecule type" value="Genomic_DNA"/>
</dbReference>
<comment type="caution">
    <text evidence="1">The sequence shown here is derived from an EMBL/GenBank/DDBJ whole genome shotgun (WGS) entry which is preliminary data.</text>
</comment>
<organism evidence="1 2">
    <name type="scientific">Paenibacillus etheri</name>
    <dbReference type="NCBI Taxonomy" id="1306852"/>
    <lineage>
        <taxon>Bacteria</taxon>
        <taxon>Bacillati</taxon>
        <taxon>Bacillota</taxon>
        <taxon>Bacilli</taxon>
        <taxon>Bacillales</taxon>
        <taxon>Paenibacillaceae</taxon>
        <taxon>Paenibacillus</taxon>
    </lineage>
</organism>
<evidence type="ECO:0000313" key="2">
    <source>
        <dbReference type="Proteomes" id="UP000054709"/>
    </source>
</evidence>